<keyword evidence="2" id="KW-1185">Reference proteome</keyword>
<evidence type="ECO:0000313" key="1">
    <source>
        <dbReference type="EMBL" id="PFG43770.1"/>
    </source>
</evidence>
<protein>
    <recommendedName>
        <fullName evidence="3">DNA-directed RNA polymerase specialized sigma24 family protein</fullName>
    </recommendedName>
</protein>
<accession>A0A2A9EZT2</accession>
<dbReference type="AlphaFoldDB" id="A0A2A9EZT2"/>
<organism evidence="1 2">
    <name type="scientific">Isoptericola jiangsuensis</name>
    <dbReference type="NCBI Taxonomy" id="548579"/>
    <lineage>
        <taxon>Bacteria</taxon>
        <taxon>Bacillati</taxon>
        <taxon>Actinomycetota</taxon>
        <taxon>Actinomycetes</taxon>
        <taxon>Micrococcales</taxon>
        <taxon>Promicromonosporaceae</taxon>
        <taxon>Isoptericola</taxon>
    </lineage>
</organism>
<proteinExistence type="predicted"/>
<dbReference type="OrthoDB" id="5143780at2"/>
<gene>
    <name evidence="1" type="ORF">ATJ88_2477</name>
</gene>
<dbReference type="Proteomes" id="UP000224130">
    <property type="component" value="Unassembled WGS sequence"/>
</dbReference>
<comment type="caution">
    <text evidence="1">The sequence shown here is derived from an EMBL/GenBank/DDBJ whole genome shotgun (WGS) entry which is preliminary data.</text>
</comment>
<name>A0A2A9EZT2_9MICO</name>
<dbReference type="EMBL" id="PDJJ01000001">
    <property type="protein sequence ID" value="PFG43770.1"/>
    <property type="molecule type" value="Genomic_DNA"/>
</dbReference>
<evidence type="ECO:0008006" key="3">
    <source>
        <dbReference type="Google" id="ProtNLM"/>
    </source>
</evidence>
<evidence type="ECO:0000313" key="2">
    <source>
        <dbReference type="Proteomes" id="UP000224130"/>
    </source>
</evidence>
<dbReference type="RefSeq" id="WP_098464075.1">
    <property type="nucleotide sequence ID" value="NZ_PDJJ01000001.1"/>
</dbReference>
<sequence length="287" mass="31380">MRQTEKIFRQHDVAPDVTSSMLYRQLCQDWVWTQARPTATASLQRWVRAEPLFDGLSRPADVVDAIDAGDYPRKDALLLALLRLVQASDPLASQTLLHAMLPGLAGLAARTAPKLPAGEPDRAESARQLVVEEFLEAAAAYPLLRRRQRVASNLLFETIKRVTNYVRQSVPTPFDPDWFSTDVPAETDLDTRRMAHAPSDADAPSLVDGIDPDADLLTVLTWSVSEGVITTADAQMLADVYLPATTAGWGFDAVAQTRGLSRGAVKMRCSRAAAKLTSAIRAEDRSA</sequence>
<reference evidence="1 2" key="1">
    <citation type="submission" date="2017-10" db="EMBL/GenBank/DDBJ databases">
        <title>Sequencing the genomes of 1000 actinobacteria strains.</title>
        <authorList>
            <person name="Klenk H.-P."/>
        </authorList>
    </citation>
    <scope>NUCLEOTIDE SEQUENCE [LARGE SCALE GENOMIC DNA]</scope>
    <source>
        <strain evidence="1 2">DSM 21863</strain>
    </source>
</reference>